<gene>
    <name evidence="2" type="ORF">AVDCRST_MAG56-4441</name>
</gene>
<protein>
    <recommendedName>
        <fullName evidence="3">Lipoprotein</fullName>
    </recommendedName>
</protein>
<feature type="chain" id="PRO_5026647571" description="Lipoprotein" evidence="1">
    <location>
        <begin position="20"/>
        <end position="162"/>
    </location>
</feature>
<reference evidence="2" key="1">
    <citation type="submission" date="2020-02" db="EMBL/GenBank/DDBJ databases">
        <authorList>
            <person name="Meier V. D."/>
        </authorList>
    </citation>
    <scope>NUCLEOTIDE SEQUENCE</scope>
    <source>
        <strain evidence="2">AVDCRST_MAG56</strain>
    </source>
</reference>
<organism evidence="2">
    <name type="scientific">uncultured Cytophagales bacterium</name>
    <dbReference type="NCBI Taxonomy" id="158755"/>
    <lineage>
        <taxon>Bacteria</taxon>
        <taxon>Pseudomonadati</taxon>
        <taxon>Bacteroidota</taxon>
        <taxon>Sphingobacteriia</taxon>
        <taxon>Sphingobacteriales</taxon>
        <taxon>environmental samples</taxon>
    </lineage>
</organism>
<name>A0A6J4JWS6_9SPHI</name>
<dbReference type="EMBL" id="CADCTQ010000373">
    <property type="protein sequence ID" value="CAA9289374.1"/>
    <property type="molecule type" value="Genomic_DNA"/>
</dbReference>
<dbReference type="AlphaFoldDB" id="A0A6J4JWS6"/>
<sequence>MNTLRIALFAALAAGCLSACDQARTPAADPGAGLRAQNARLTARVDSLTQRLAILEQERASSPPPTAGPTLLRDWDLAYLKERGLKDPVADIKASLAQNAHLIPQEGVLGGTHQVLEDKVFVLNRKWVLAYFEDGHNVGNILLSYRVNQGKITWKVIRSELF</sequence>
<proteinExistence type="predicted"/>
<dbReference type="PROSITE" id="PS51257">
    <property type="entry name" value="PROKAR_LIPOPROTEIN"/>
    <property type="match status" value="1"/>
</dbReference>
<accession>A0A6J4JWS6</accession>
<evidence type="ECO:0008006" key="3">
    <source>
        <dbReference type="Google" id="ProtNLM"/>
    </source>
</evidence>
<evidence type="ECO:0000256" key="1">
    <source>
        <dbReference type="SAM" id="SignalP"/>
    </source>
</evidence>
<feature type="signal peptide" evidence="1">
    <location>
        <begin position="1"/>
        <end position="19"/>
    </location>
</feature>
<evidence type="ECO:0000313" key="2">
    <source>
        <dbReference type="EMBL" id="CAA9289374.1"/>
    </source>
</evidence>
<keyword evidence="1" id="KW-0732">Signal</keyword>